<organism evidence="1">
    <name type="scientific">viral metagenome</name>
    <dbReference type="NCBI Taxonomy" id="1070528"/>
    <lineage>
        <taxon>unclassified sequences</taxon>
        <taxon>metagenomes</taxon>
        <taxon>organismal metagenomes</taxon>
    </lineage>
</organism>
<dbReference type="EMBL" id="MT143411">
    <property type="protein sequence ID" value="QJA96554.1"/>
    <property type="molecule type" value="Genomic_DNA"/>
</dbReference>
<gene>
    <name evidence="1" type="ORF">MM415B08046_0009</name>
</gene>
<protein>
    <submittedName>
        <fullName evidence="1">Uncharacterized protein</fullName>
    </submittedName>
</protein>
<evidence type="ECO:0000313" key="1">
    <source>
        <dbReference type="EMBL" id="QJA96554.1"/>
    </source>
</evidence>
<reference evidence="1" key="1">
    <citation type="submission" date="2020-03" db="EMBL/GenBank/DDBJ databases">
        <title>The deep terrestrial virosphere.</title>
        <authorList>
            <person name="Holmfeldt K."/>
            <person name="Nilsson E."/>
            <person name="Simone D."/>
            <person name="Lopez-Fernandez M."/>
            <person name="Wu X."/>
            <person name="de Brujin I."/>
            <person name="Lundin D."/>
            <person name="Andersson A."/>
            <person name="Bertilsson S."/>
            <person name="Dopson M."/>
        </authorList>
    </citation>
    <scope>NUCLEOTIDE SEQUENCE</scope>
    <source>
        <strain evidence="1">MM415B08046</strain>
    </source>
</reference>
<dbReference type="AlphaFoldDB" id="A0A6M3LSU5"/>
<accession>A0A6M3LSU5</accession>
<sequence length="69" mass="7769">MKVFRVVTNKDGETTHILGEVSTKMIQIDRRYAANTIYDVIANLQIFVPEDEDLIAVIEEHPGIVVLDA</sequence>
<name>A0A6M3LSU5_9ZZZZ</name>
<proteinExistence type="predicted"/>